<evidence type="ECO:0000256" key="1">
    <source>
        <dbReference type="ARBA" id="ARBA00012552"/>
    </source>
</evidence>
<dbReference type="InterPro" id="IPR027417">
    <property type="entry name" value="P-loop_NTPase"/>
</dbReference>
<proteinExistence type="predicted"/>
<dbReference type="AlphaFoldDB" id="A0AA39FSE7"/>
<dbReference type="PROSITE" id="PS51194">
    <property type="entry name" value="HELICASE_CTER"/>
    <property type="match status" value="1"/>
</dbReference>
<feature type="domain" description="DEAD-box RNA helicase Q" evidence="9">
    <location>
        <begin position="92"/>
        <end position="120"/>
    </location>
</feature>
<evidence type="ECO:0000256" key="4">
    <source>
        <dbReference type="ARBA" id="ARBA00022806"/>
    </source>
</evidence>
<feature type="short sequence motif" description="Q motif" evidence="6">
    <location>
        <begin position="92"/>
        <end position="120"/>
    </location>
</feature>
<keyword evidence="4" id="KW-0347">Helicase</keyword>
<organism evidence="10 11">
    <name type="scientific">Microctonus hyperodae</name>
    <name type="common">Parasitoid wasp</name>
    <dbReference type="NCBI Taxonomy" id="165561"/>
    <lineage>
        <taxon>Eukaryota</taxon>
        <taxon>Metazoa</taxon>
        <taxon>Ecdysozoa</taxon>
        <taxon>Arthropoda</taxon>
        <taxon>Hexapoda</taxon>
        <taxon>Insecta</taxon>
        <taxon>Pterygota</taxon>
        <taxon>Neoptera</taxon>
        <taxon>Endopterygota</taxon>
        <taxon>Hymenoptera</taxon>
        <taxon>Apocrita</taxon>
        <taxon>Ichneumonoidea</taxon>
        <taxon>Braconidae</taxon>
        <taxon>Euphorinae</taxon>
        <taxon>Microctonus</taxon>
    </lineage>
</organism>
<evidence type="ECO:0000256" key="6">
    <source>
        <dbReference type="PROSITE-ProRule" id="PRU00552"/>
    </source>
</evidence>
<reference evidence="10" key="1">
    <citation type="journal article" date="2023" name="bioRxiv">
        <title>Scaffold-level genome assemblies of two parasitoid biocontrol wasps reveal the parthenogenesis mechanism and an associated novel virus.</title>
        <authorList>
            <person name="Inwood S."/>
            <person name="Skelly J."/>
            <person name="Guhlin J."/>
            <person name="Harrop T."/>
            <person name="Goldson S."/>
            <person name="Dearden P."/>
        </authorList>
    </citation>
    <scope>NUCLEOTIDE SEQUENCE</scope>
    <source>
        <strain evidence="10">Lincoln</strain>
        <tissue evidence="10">Whole body</tissue>
    </source>
</reference>
<sequence length="507" mass="57347">MFKYVYKLCQVTNRTAIHNLKKHTVAATKKGSKLCSNIITENDQEIVYKKTDTIPIRTKGWFHYKSKKDFLLIHPSIQSEYDGEEIEELENFKFEDLDLDSRLINNIKNKGIEKPTMIQKLGIPEILNGQNAIITAETGCGKTLTYLLPVVNQILNLKLKAEERPHNSPFVVIVTPSRELTLQIASEAKNLTKDLDIDIKALTGGRTKKIIRGAALNNVDILVGTLGVLCKVTAVRMYKLNHVRYTIIDEAHALFDESFDEKMKVFLNRIHFGFKHSKTEVPQASQLILASATMPPELPEYIGKNVNTDSLINVATRNCHRVLVPQKFLRLGEADKPLELLKVIKPRALKKLPTIIFSNSSSTSDWISIFLNQLNIRATSLNSNMKMVIRRDKFRKFKLGEVDVLSTTNAGARGLDTVMVDLIINYDFPLSTADYIHRCGRTGRIGGVSNGRVLNFVTKPLEIELVQKIERAARRNRPLPIFNIKNQKIEKAMDAELKSIFEAAKNV</sequence>
<dbReference type="GO" id="GO:0003676">
    <property type="term" value="F:nucleic acid binding"/>
    <property type="evidence" value="ECO:0007669"/>
    <property type="project" value="InterPro"/>
</dbReference>
<gene>
    <name evidence="10" type="ORF">PV327_010390</name>
</gene>
<dbReference type="SMART" id="SM00487">
    <property type="entry name" value="DEXDc"/>
    <property type="match status" value="1"/>
</dbReference>
<dbReference type="GO" id="GO:0016787">
    <property type="term" value="F:hydrolase activity"/>
    <property type="evidence" value="ECO:0007669"/>
    <property type="project" value="UniProtKB-KW"/>
</dbReference>
<dbReference type="Pfam" id="PF00271">
    <property type="entry name" value="Helicase_C"/>
    <property type="match status" value="1"/>
</dbReference>
<dbReference type="PANTHER" id="PTHR47959">
    <property type="entry name" value="ATP-DEPENDENT RNA HELICASE RHLE-RELATED"/>
    <property type="match status" value="1"/>
</dbReference>
<dbReference type="EC" id="3.6.4.13" evidence="1"/>
<dbReference type="InterPro" id="IPR014001">
    <property type="entry name" value="Helicase_ATP-bd"/>
</dbReference>
<dbReference type="Pfam" id="PF00270">
    <property type="entry name" value="DEAD"/>
    <property type="match status" value="1"/>
</dbReference>
<dbReference type="CDD" id="cd18787">
    <property type="entry name" value="SF2_C_DEAD"/>
    <property type="match status" value="1"/>
</dbReference>
<dbReference type="InterPro" id="IPR050079">
    <property type="entry name" value="DEAD_box_RNA_helicase"/>
</dbReference>
<dbReference type="SUPFAM" id="SSF52540">
    <property type="entry name" value="P-loop containing nucleoside triphosphate hydrolases"/>
    <property type="match status" value="1"/>
</dbReference>
<dbReference type="PROSITE" id="PS51192">
    <property type="entry name" value="HELICASE_ATP_BIND_1"/>
    <property type="match status" value="1"/>
</dbReference>
<dbReference type="GO" id="GO:0003724">
    <property type="term" value="F:RNA helicase activity"/>
    <property type="evidence" value="ECO:0007669"/>
    <property type="project" value="UniProtKB-EC"/>
</dbReference>
<evidence type="ECO:0000256" key="5">
    <source>
        <dbReference type="ARBA" id="ARBA00022840"/>
    </source>
</evidence>
<feature type="domain" description="Helicase ATP-binding" evidence="7">
    <location>
        <begin position="123"/>
        <end position="312"/>
    </location>
</feature>
<keyword evidence="3" id="KW-0378">Hydrolase</keyword>
<dbReference type="GO" id="GO:0005829">
    <property type="term" value="C:cytosol"/>
    <property type="evidence" value="ECO:0007669"/>
    <property type="project" value="TreeGrafter"/>
</dbReference>
<accession>A0AA39FSE7</accession>
<keyword evidence="2" id="KW-0547">Nucleotide-binding</keyword>
<dbReference type="SMART" id="SM00490">
    <property type="entry name" value="HELICc"/>
    <property type="match status" value="1"/>
</dbReference>
<evidence type="ECO:0000256" key="2">
    <source>
        <dbReference type="ARBA" id="ARBA00022741"/>
    </source>
</evidence>
<dbReference type="GO" id="GO:0005524">
    <property type="term" value="F:ATP binding"/>
    <property type="evidence" value="ECO:0007669"/>
    <property type="project" value="UniProtKB-KW"/>
</dbReference>
<keyword evidence="11" id="KW-1185">Reference proteome</keyword>
<dbReference type="InterPro" id="IPR001650">
    <property type="entry name" value="Helicase_C-like"/>
</dbReference>
<keyword evidence="5" id="KW-0067">ATP-binding</keyword>
<dbReference type="InterPro" id="IPR011545">
    <property type="entry name" value="DEAD/DEAH_box_helicase_dom"/>
</dbReference>
<evidence type="ECO:0000313" key="10">
    <source>
        <dbReference type="EMBL" id="KAK0174635.1"/>
    </source>
</evidence>
<dbReference type="EMBL" id="JAQQBR010000006">
    <property type="protein sequence ID" value="KAK0174635.1"/>
    <property type="molecule type" value="Genomic_DNA"/>
</dbReference>
<comment type="caution">
    <text evidence="10">The sequence shown here is derived from an EMBL/GenBank/DDBJ whole genome shotgun (WGS) entry which is preliminary data.</text>
</comment>
<feature type="domain" description="Helicase C-terminal" evidence="8">
    <location>
        <begin position="336"/>
        <end position="490"/>
    </location>
</feature>
<dbReference type="InterPro" id="IPR014014">
    <property type="entry name" value="RNA_helicase_DEAD_Q_motif"/>
</dbReference>
<dbReference type="PROSITE" id="PS51195">
    <property type="entry name" value="Q_MOTIF"/>
    <property type="match status" value="1"/>
</dbReference>
<evidence type="ECO:0000259" key="7">
    <source>
        <dbReference type="PROSITE" id="PS51192"/>
    </source>
</evidence>
<protein>
    <recommendedName>
        <fullName evidence="1">RNA helicase</fullName>
        <ecNumber evidence="1">3.6.4.13</ecNumber>
    </recommendedName>
</protein>
<dbReference type="Gene3D" id="3.40.50.300">
    <property type="entry name" value="P-loop containing nucleotide triphosphate hydrolases"/>
    <property type="match status" value="2"/>
</dbReference>
<evidence type="ECO:0000259" key="8">
    <source>
        <dbReference type="PROSITE" id="PS51194"/>
    </source>
</evidence>
<evidence type="ECO:0000256" key="3">
    <source>
        <dbReference type="ARBA" id="ARBA00022801"/>
    </source>
</evidence>
<reference evidence="10" key="2">
    <citation type="submission" date="2023-03" db="EMBL/GenBank/DDBJ databases">
        <authorList>
            <person name="Inwood S.N."/>
            <person name="Skelly J.G."/>
            <person name="Guhlin J."/>
            <person name="Harrop T.W.R."/>
            <person name="Goldson S.G."/>
            <person name="Dearden P.K."/>
        </authorList>
    </citation>
    <scope>NUCLEOTIDE SEQUENCE</scope>
    <source>
        <strain evidence="10">Lincoln</strain>
        <tissue evidence="10">Whole body</tissue>
    </source>
</reference>
<evidence type="ECO:0000313" key="11">
    <source>
        <dbReference type="Proteomes" id="UP001168972"/>
    </source>
</evidence>
<evidence type="ECO:0000259" key="9">
    <source>
        <dbReference type="PROSITE" id="PS51195"/>
    </source>
</evidence>
<name>A0AA39FSE7_MICHY</name>
<dbReference type="Proteomes" id="UP001168972">
    <property type="component" value="Unassembled WGS sequence"/>
</dbReference>
<dbReference type="PANTHER" id="PTHR47959:SF1">
    <property type="entry name" value="ATP-DEPENDENT RNA HELICASE DBPA"/>
    <property type="match status" value="1"/>
</dbReference>